<name>A0ACD5TS28_AVESA</name>
<organism evidence="1 2">
    <name type="scientific">Avena sativa</name>
    <name type="common">Oat</name>
    <dbReference type="NCBI Taxonomy" id="4498"/>
    <lineage>
        <taxon>Eukaryota</taxon>
        <taxon>Viridiplantae</taxon>
        <taxon>Streptophyta</taxon>
        <taxon>Embryophyta</taxon>
        <taxon>Tracheophyta</taxon>
        <taxon>Spermatophyta</taxon>
        <taxon>Magnoliopsida</taxon>
        <taxon>Liliopsida</taxon>
        <taxon>Poales</taxon>
        <taxon>Poaceae</taxon>
        <taxon>BOP clade</taxon>
        <taxon>Pooideae</taxon>
        <taxon>Poodae</taxon>
        <taxon>Poeae</taxon>
        <taxon>Poeae Chloroplast Group 1 (Aveneae type)</taxon>
        <taxon>Aveninae</taxon>
        <taxon>Avena</taxon>
    </lineage>
</organism>
<sequence>MQIWYQFSTVNRFSHAPAPWINPSTAMAPTPELSVLESAVVTPSSPAPETACSLPLNFFDVFWLNSPPVERVFFYRLTPGAGDDIKVILSNLKSSLSQVLATFYPLAGRLRLTPGTDDRYELHYNPGDGVTFTVAEYDADVNELSKDEPREIGKILPLVPLLPVGLGPVLAVQATVLRGGRGLAVGLALHHAACDGASSTRFLHTWASAAGTGTGAPAPPVIDRTLVDDPSGGRPMYDLPSTDEMEYVKMADDQLVATFTLSKEDIQRVKDAVVAAAGARPPKCTSLVATFGFIWSCYQRAKDDAASNCDESETYFLLPIDQRSRMKPDPIPDEYFGNCVGAAMYAAPKNQLAAAGADGILAGCTAVAAAIERAVCEHGSPEKMVLWTGRIREAGASGGGVLSVAGSPRFRVYDVDFGFGRPAKVEIVSVARTGAMAVAESRKSSGGMEVGMSLPPAGMQRFQNCFHHAMTWLHQQ</sequence>
<accession>A0ACD5TS28</accession>
<keyword evidence="2" id="KW-1185">Reference proteome</keyword>
<evidence type="ECO:0000313" key="2">
    <source>
        <dbReference type="Proteomes" id="UP001732700"/>
    </source>
</evidence>
<reference evidence="1" key="2">
    <citation type="submission" date="2025-09" db="UniProtKB">
        <authorList>
            <consortium name="EnsemblPlants"/>
        </authorList>
    </citation>
    <scope>IDENTIFICATION</scope>
</reference>
<proteinExistence type="predicted"/>
<reference evidence="1" key="1">
    <citation type="submission" date="2021-05" db="EMBL/GenBank/DDBJ databases">
        <authorList>
            <person name="Scholz U."/>
            <person name="Mascher M."/>
            <person name="Fiebig A."/>
        </authorList>
    </citation>
    <scope>NUCLEOTIDE SEQUENCE [LARGE SCALE GENOMIC DNA]</scope>
</reference>
<protein>
    <submittedName>
        <fullName evidence="1">Uncharacterized protein</fullName>
    </submittedName>
</protein>
<evidence type="ECO:0000313" key="1">
    <source>
        <dbReference type="EnsemblPlants" id="AVESA.00010b.r2.1CG0115640.1.CDS.1"/>
    </source>
</evidence>
<dbReference type="Proteomes" id="UP001732700">
    <property type="component" value="Chromosome 1C"/>
</dbReference>
<dbReference type="EnsemblPlants" id="AVESA.00010b.r2.1CG0115640.1">
    <property type="protein sequence ID" value="AVESA.00010b.r2.1CG0115640.1.CDS.1"/>
    <property type="gene ID" value="AVESA.00010b.r2.1CG0115640"/>
</dbReference>